<evidence type="ECO:0000313" key="3">
    <source>
        <dbReference type="Proteomes" id="UP001342418"/>
    </source>
</evidence>
<feature type="transmembrane region" description="Helical" evidence="1">
    <location>
        <begin position="148"/>
        <end position="165"/>
    </location>
</feature>
<dbReference type="EMBL" id="CP030941">
    <property type="protein sequence ID" value="UUP19249.1"/>
    <property type="molecule type" value="Genomic_DNA"/>
</dbReference>
<feature type="transmembrane region" description="Helical" evidence="1">
    <location>
        <begin position="122"/>
        <end position="142"/>
    </location>
</feature>
<dbReference type="RefSeq" id="WP_338531420.1">
    <property type="nucleotide sequence ID" value="NZ_CP030941.1"/>
</dbReference>
<gene>
    <name evidence="2" type="ORF">NTH_03744</name>
</gene>
<evidence type="ECO:0000313" key="2">
    <source>
        <dbReference type="EMBL" id="UUP19249.1"/>
    </source>
</evidence>
<accession>A0ABY5MMP8</accession>
<protein>
    <submittedName>
        <fullName evidence="2">Uncharacterized protein</fullName>
    </submittedName>
</protein>
<keyword evidence="3" id="KW-1185">Reference proteome</keyword>
<proteinExistence type="predicted"/>
<dbReference type="Proteomes" id="UP001342418">
    <property type="component" value="Chromosome"/>
</dbReference>
<feature type="transmembrane region" description="Helical" evidence="1">
    <location>
        <begin position="20"/>
        <end position="42"/>
    </location>
</feature>
<keyword evidence="1" id="KW-1133">Transmembrane helix</keyword>
<name>A0ABY5MMP8_9HYPH</name>
<reference evidence="2 3" key="1">
    <citation type="submission" date="2018-07" db="EMBL/GenBank/DDBJ databases">
        <title>Genome sequence of Nitratireductor thuwali#1536.</title>
        <authorList>
            <person name="Michoud G."/>
            <person name="Merlino G."/>
            <person name="Sefrji F.O."/>
            <person name="Daffonchio D."/>
        </authorList>
    </citation>
    <scope>NUCLEOTIDE SEQUENCE [LARGE SCALE GENOMIC DNA]</scope>
    <source>
        <strain evidence="3">Nit1536</strain>
    </source>
</reference>
<keyword evidence="1" id="KW-0812">Transmembrane</keyword>
<keyword evidence="1" id="KW-0472">Membrane</keyword>
<feature type="transmembrane region" description="Helical" evidence="1">
    <location>
        <begin position="88"/>
        <end position="110"/>
    </location>
</feature>
<evidence type="ECO:0000256" key="1">
    <source>
        <dbReference type="SAM" id="Phobius"/>
    </source>
</evidence>
<sequence length="169" mass="18213">MTRRRLGAAAVHGWTALPSLGVGLAGSVLWAAFAGGSAFLNIQHWETAGHQAGVTALFAVGGLLAFAPALFVARIVSGRRTDAAGRFAAMFLSLALATIGITALLFGLEYRTYYAEWHADTFSYVWGLQLFFTMANALYQFAVIGMRLYVPIGLAALFLFSLWFARAAR</sequence>
<organism evidence="2 3">
    <name type="scientific">Nitratireductor thuwali</name>
    <dbReference type="NCBI Taxonomy" id="2267699"/>
    <lineage>
        <taxon>Bacteria</taxon>
        <taxon>Pseudomonadati</taxon>
        <taxon>Pseudomonadota</taxon>
        <taxon>Alphaproteobacteria</taxon>
        <taxon>Hyphomicrobiales</taxon>
        <taxon>Phyllobacteriaceae</taxon>
        <taxon>Nitratireductor</taxon>
    </lineage>
</organism>
<feature type="transmembrane region" description="Helical" evidence="1">
    <location>
        <begin position="54"/>
        <end position="76"/>
    </location>
</feature>